<evidence type="ECO:0000313" key="1">
    <source>
        <dbReference type="EMBL" id="GBO02056.1"/>
    </source>
</evidence>
<dbReference type="Proteomes" id="UP000499080">
    <property type="component" value="Unassembled WGS sequence"/>
</dbReference>
<organism evidence="1 2">
    <name type="scientific">Araneus ventricosus</name>
    <name type="common">Orbweaver spider</name>
    <name type="synonym">Epeira ventricosa</name>
    <dbReference type="NCBI Taxonomy" id="182803"/>
    <lineage>
        <taxon>Eukaryota</taxon>
        <taxon>Metazoa</taxon>
        <taxon>Ecdysozoa</taxon>
        <taxon>Arthropoda</taxon>
        <taxon>Chelicerata</taxon>
        <taxon>Arachnida</taxon>
        <taxon>Araneae</taxon>
        <taxon>Araneomorphae</taxon>
        <taxon>Entelegynae</taxon>
        <taxon>Araneoidea</taxon>
        <taxon>Araneidae</taxon>
        <taxon>Araneus</taxon>
    </lineage>
</organism>
<proteinExistence type="predicted"/>
<comment type="caution">
    <text evidence="1">The sequence shown here is derived from an EMBL/GenBank/DDBJ whole genome shotgun (WGS) entry which is preliminary data.</text>
</comment>
<dbReference type="AlphaFoldDB" id="A0A4Y2TSE3"/>
<accession>A0A4Y2TSE3</accession>
<sequence>MTHHVRLRVGVGDASRCMPHGYDGHKNMVMMHGCDNAGWLRDMTYHRQIQGYAGRCIIDVQPLALLRITDAAVVHGYYLSQKHGAKETHHKTCWRRIAVDSMPLTCYDGHGIRQKLQYVP</sequence>
<reference evidence="1 2" key="1">
    <citation type="journal article" date="2019" name="Sci. Rep.">
        <title>Orb-weaving spider Araneus ventricosus genome elucidates the spidroin gene catalogue.</title>
        <authorList>
            <person name="Kono N."/>
            <person name="Nakamura H."/>
            <person name="Ohtoshi R."/>
            <person name="Moran D.A.P."/>
            <person name="Shinohara A."/>
            <person name="Yoshida Y."/>
            <person name="Fujiwara M."/>
            <person name="Mori M."/>
            <person name="Tomita M."/>
            <person name="Arakawa K."/>
        </authorList>
    </citation>
    <scope>NUCLEOTIDE SEQUENCE [LARGE SCALE GENOMIC DNA]</scope>
</reference>
<keyword evidence="2" id="KW-1185">Reference proteome</keyword>
<protein>
    <submittedName>
        <fullName evidence="1">Uncharacterized protein</fullName>
    </submittedName>
</protein>
<gene>
    <name evidence="1" type="ORF">AVEN_33643_1</name>
</gene>
<name>A0A4Y2TSE3_ARAVE</name>
<evidence type="ECO:0000313" key="2">
    <source>
        <dbReference type="Proteomes" id="UP000499080"/>
    </source>
</evidence>
<dbReference type="EMBL" id="BGPR01029915">
    <property type="protein sequence ID" value="GBO02056.1"/>
    <property type="molecule type" value="Genomic_DNA"/>
</dbReference>